<reference evidence="2" key="1">
    <citation type="submission" date="2019-12" db="EMBL/GenBank/DDBJ databases">
        <title>Genome sequencing and annotation of Brassica cretica.</title>
        <authorList>
            <person name="Studholme D.J."/>
            <person name="Sarris P.F."/>
        </authorList>
    </citation>
    <scope>NUCLEOTIDE SEQUENCE</scope>
    <source>
        <strain evidence="2">PFS-001/15</strain>
        <tissue evidence="2">Leaf</tissue>
    </source>
</reference>
<dbReference type="AlphaFoldDB" id="A0A8S9KUU9"/>
<name>A0A8S9KUU9_BRACR</name>
<dbReference type="EMBL" id="QGKW02000717">
    <property type="protein sequence ID" value="KAF2597451.1"/>
    <property type="molecule type" value="Genomic_DNA"/>
</dbReference>
<dbReference type="Proteomes" id="UP000712281">
    <property type="component" value="Unassembled WGS sequence"/>
</dbReference>
<sequence>MHGFVSYRRFGRARSLRSDPTERMLGRYVATGLDSSSVATSVPSRPARSLVETERDGRSVATQRPSLARARSLHRDRTGRTLGHYVATKLGSGSVATCVVTEFGLSLFRSSHSNLSVAGLDTFPLPWDSLCLIQTEFEQDLNVNFVVTVFDPNNGLSDIDSVVTDFDPNS</sequence>
<evidence type="ECO:0000313" key="2">
    <source>
        <dbReference type="EMBL" id="KAF2597451.1"/>
    </source>
</evidence>
<accession>A0A8S9KUU9</accession>
<gene>
    <name evidence="2" type="ORF">F2Q68_00009284</name>
</gene>
<comment type="caution">
    <text evidence="2">The sequence shown here is derived from an EMBL/GenBank/DDBJ whole genome shotgun (WGS) entry which is preliminary data.</text>
</comment>
<organism evidence="2 3">
    <name type="scientific">Brassica cretica</name>
    <name type="common">Mustard</name>
    <dbReference type="NCBI Taxonomy" id="69181"/>
    <lineage>
        <taxon>Eukaryota</taxon>
        <taxon>Viridiplantae</taxon>
        <taxon>Streptophyta</taxon>
        <taxon>Embryophyta</taxon>
        <taxon>Tracheophyta</taxon>
        <taxon>Spermatophyta</taxon>
        <taxon>Magnoliopsida</taxon>
        <taxon>eudicotyledons</taxon>
        <taxon>Gunneridae</taxon>
        <taxon>Pentapetalae</taxon>
        <taxon>rosids</taxon>
        <taxon>malvids</taxon>
        <taxon>Brassicales</taxon>
        <taxon>Brassicaceae</taxon>
        <taxon>Brassiceae</taxon>
        <taxon>Brassica</taxon>
    </lineage>
</organism>
<evidence type="ECO:0000313" key="3">
    <source>
        <dbReference type="Proteomes" id="UP000712281"/>
    </source>
</evidence>
<proteinExistence type="predicted"/>
<evidence type="ECO:0000256" key="1">
    <source>
        <dbReference type="SAM" id="MobiDB-lite"/>
    </source>
</evidence>
<protein>
    <submittedName>
        <fullName evidence="2">Uncharacterized protein</fullName>
    </submittedName>
</protein>
<feature type="region of interest" description="Disordered" evidence="1">
    <location>
        <begin position="39"/>
        <end position="63"/>
    </location>
</feature>